<keyword evidence="16" id="KW-1185">Reference proteome</keyword>
<comment type="function">
    <text evidence="12">Catalyzes the oxidation of 5,10-methylenetetrahydrofolate to 5,10-methenyltetrahydrofolate and then the hydrolysis of 5,10-methenyltetrahydrofolate to 10-formyltetrahydrofolate.</text>
</comment>
<keyword evidence="6 12" id="KW-0378">Hydrolase</keyword>
<dbReference type="Pfam" id="PF02882">
    <property type="entry name" value="THF_DHG_CYH_C"/>
    <property type="match status" value="1"/>
</dbReference>
<dbReference type="PANTHER" id="PTHR48099:SF5">
    <property type="entry name" value="C-1-TETRAHYDROFOLATE SYNTHASE, CYTOPLASMIC"/>
    <property type="match status" value="1"/>
</dbReference>
<dbReference type="InterPro" id="IPR020631">
    <property type="entry name" value="THF_DH/CycHdrlase_NAD-bd_dom"/>
</dbReference>
<feature type="domain" description="Tetrahydrofolate dehydrogenase/cyclohydrolase NAD(P)-binding" evidence="14">
    <location>
        <begin position="144"/>
        <end position="287"/>
    </location>
</feature>
<dbReference type="EC" id="1.5.1.5" evidence="12"/>
<dbReference type="PANTHER" id="PTHR48099">
    <property type="entry name" value="C-1-TETRAHYDROFOLATE SYNTHASE, CYTOPLASMIC-RELATED"/>
    <property type="match status" value="1"/>
</dbReference>
<protein>
    <recommendedName>
        <fullName evidence="12">Bifunctional protein FolD</fullName>
    </recommendedName>
    <domain>
        <recommendedName>
            <fullName evidence="12">Methylenetetrahydrofolate dehydrogenase</fullName>
            <ecNumber evidence="12">1.5.1.5</ecNumber>
        </recommendedName>
    </domain>
    <domain>
        <recommendedName>
            <fullName evidence="12">Methenyltetrahydrofolate cyclohydrolase</fullName>
            <ecNumber evidence="12">3.5.4.9</ecNumber>
        </recommendedName>
    </domain>
</protein>
<keyword evidence="8 12" id="KW-0560">Oxidoreductase</keyword>
<keyword evidence="9 12" id="KW-0368">Histidine biosynthesis</keyword>
<evidence type="ECO:0000256" key="4">
    <source>
        <dbReference type="ARBA" id="ARBA00022605"/>
    </source>
</evidence>
<dbReference type="InterPro" id="IPR000672">
    <property type="entry name" value="THF_DH/CycHdrlase"/>
</dbReference>
<keyword evidence="3 12" id="KW-0554">One-carbon metabolism</keyword>
<dbReference type="EMBL" id="JQCD01000018">
    <property type="protein sequence ID" value="KRN77562.1"/>
    <property type="molecule type" value="Genomic_DNA"/>
</dbReference>
<evidence type="ECO:0000256" key="11">
    <source>
        <dbReference type="ARBA" id="ARBA00023268"/>
    </source>
</evidence>
<evidence type="ECO:0000256" key="12">
    <source>
        <dbReference type="HAMAP-Rule" id="MF_01576"/>
    </source>
</evidence>
<comment type="subunit">
    <text evidence="2 12">Homodimer.</text>
</comment>
<evidence type="ECO:0000256" key="3">
    <source>
        <dbReference type="ARBA" id="ARBA00022563"/>
    </source>
</evidence>
<dbReference type="HAMAP" id="MF_01576">
    <property type="entry name" value="THF_DHG_CYH"/>
    <property type="match status" value="1"/>
</dbReference>
<name>A0A0R2JSG2_9LACO</name>
<evidence type="ECO:0000256" key="8">
    <source>
        <dbReference type="ARBA" id="ARBA00023002"/>
    </source>
</evidence>
<dbReference type="GO" id="GO:0004477">
    <property type="term" value="F:methenyltetrahydrofolate cyclohydrolase activity"/>
    <property type="evidence" value="ECO:0007669"/>
    <property type="project" value="UniProtKB-UniRule"/>
</dbReference>
<dbReference type="Proteomes" id="UP000051673">
    <property type="component" value="Unassembled WGS sequence"/>
</dbReference>
<dbReference type="PROSITE" id="PS00767">
    <property type="entry name" value="THF_DHG_CYH_2"/>
    <property type="match status" value="1"/>
</dbReference>
<dbReference type="PATRIC" id="fig|1620.3.peg.1656"/>
<proteinExistence type="inferred from homology"/>
<dbReference type="AlphaFoldDB" id="A0A0R2JSG2"/>
<reference evidence="15 16" key="1">
    <citation type="journal article" date="2015" name="Genome Announc.">
        <title>Expanding the biotechnology potential of lactobacilli through comparative genomics of 213 strains and associated genera.</title>
        <authorList>
            <person name="Sun Z."/>
            <person name="Harris H.M."/>
            <person name="McCann A."/>
            <person name="Guo C."/>
            <person name="Argimon S."/>
            <person name="Zhang W."/>
            <person name="Yang X."/>
            <person name="Jeffery I.B."/>
            <person name="Cooney J.C."/>
            <person name="Kagawa T.F."/>
            <person name="Liu W."/>
            <person name="Song Y."/>
            <person name="Salvetti E."/>
            <person name="Wrobel A."/>
            <person name="Rasinkangas P."/>
            <person name="Parkhill J."/>
            <person name="Rea M.C."/>
            <person name="O'Sullivan O."/>
            <person name="Ritari J."/>
            <person name="Douillard F.P."/>
            <person name="Paul Ross R."/>
            <person name="Yang R."/>
            <person name="Briner A.E."/>
            <person name="Felis G.E."/>
            <person name="de Vos W.M."/>
            <person name="Barrangou R."/>
            <person name="Klaenhammer T.R."/>
            <person name="Caufield P.W."/>
            <person name="Cui Y."/>
            <person name="Zhang H."/>
            <person name="O'Toole P.W."/>
        </authorList>
    </citation>
    <scope>NUCLEOTIDE SEQUENCE [LARGE SCALE GENOMIC DNA]</scope>
    <source>
        <strain evidence="15 16">DSM 20014</strain>
    </source>
</reference>
<dbReference type="Pfam" id="PF00763">
    <property type="entry name" value="THF_DHG_CYH"/>
    <property type="match status" value="1"/>
</dbReference>
<dbReference type="SUPFAM" id="SSF53223">
    <property type="entry name" value="Aminoacid dehydrogenase-like, N-terminal domain"/>
    <property type="match status" value="1"/>
</dbReference>
<dbReference type="PRINTS" id="PR00085">
    <property type="entry name" value="THFDHDRGNASE"/>
</dbReference>
<evidence type="ECO:0000259" key="14">
    <source>
        <dbReference type="Pfam" id="PF02882"/>
    </source>
</evidence>
<dbReference type="STRING" id="1620.IV67_GL001621"/>
<dbReference type="InterPro" id="IPR020630">
    <property type="entry name" value="THF_DH/CycHdrlase_cat_dom"/>
</dbReference>
<dbReference type="EC" id="3.5.4.9" evidence="12"/>
<dbReference type="FunFam" id="3.40.50.10860:FF:000005">
    <property type="entry name" value="C-1-tetrahydrofolate synthase, cytoplasmic, putative"/>
    <property type="match status" value="1"/>
</dbReference>
<dbReference type="SUPFAM" id="SSF51735">
    <property type="entry name" value="NAD(P)-binding Rossmann-fold domains"/>
    <property type="match status" value="1"/>
</dbReference>
<dbReference type="UniPathway" id="UPA00193"/>
<evidence type="ECO:0000256" key="7">
    <source>
        <dbReference type="ARBA" id="ARBA00022857"/>
    </source>
</evidence>
<evidence type="ECO:0000256" key="5">
    <source>
        <dbReference type="ARBA" id="ARBA00022755"/>
    </source>
</evidence>
<dbReference type="Gene3D" id="3.40.50.10860">
    <property type="entry name" value="Leucine Dehydrogenase, chain A, domain 1"/>
    <property type="match status" value="1"/>
</dbReference>
<evidence type="ECO:0000313" key="15">
    <source>
        <dbReference type="EMBL" id="KRN77562.1"/>
    </source>
</evidence>
<comment type="catalytic activity">
    <reaction evidence="12">
        <text>(6R)-5,10-methylene-5,6,7,8-tetrahydrofolate + NADP(+) = (6R)-5,10-methenyltetrahydrofolate + NADPH</text>
        <dbReference type="Rhea" id="RHEA:22812"/>
        <dbReference type="ChEBI" id="CHEBI:15636"/>
        <dbReference type="ChEBI" id="CHEBI:57455"/>
        <dbReference type="ChEBI" id="CHEBI:57783"/>
        <dbReference type="ChEBI" id="CHEBI:58349"/>
        <dbReference type="EC" id="1.5.1.5"/>
    </reaction>
</comment>
<keyword evidence="11 12" id="KW-0511">Multifunctional enzyme</keyword>
<dbReference type="Gene3D" id="3.40.50.720">
    <property type="entry name" value="NAD(P)-binding Rossmann-like Domain"/>
    <property type="match status" value="1"/>
</dbReference>
<evidence type="ECO:0000313" key="16">
    <source>
        <dbReference type="Proteomes" id="UP000051673"/>
    </source>
</evidence>
<keyword evidence="5 12" id="KW-0658">Purine biosynthesis</keyword>
<dbReference type="InterPro" id="IPR020867">
    <property type="entry name" value="THF_DH/CycHdrlase_CS"/>
</dbReference>
<keyword evidence="10 12" id="KW-0486">Methionine biosynthesis</keyword>
<dbReference type="GO" id="GO:0035999">
    <property type="term" value="P:tetrahydrofolate interconversion"/>
    <property type="evidence" value="ECO:0007669"/>
    <property type="project" value="UniProtKB-UniRule"/>
</dbReference>
<comment type="caution">
    <text evidence="12">Lacks conserved residue(s) required for the propagation of feature annotation.</text>
</comment>
<comment type="pathway">
    <text evidence="1 12">One-carbon metabolism; tetrahydrofolate interconversion.</text>
</comment>
<keyword evidence="7 12" id="KW-0521">NADP</keyword>
<accession>A0A0R2JSG2</accession>
<sequence length="299" mass="32393">MKDMAELIDGKQIAKTLRAKVKEQATYLSEQGVTPGLAVILVGDDPASQIYVRNKERAAEKAGVQAQTIRYDATITEAELLQKVATLNADPAIDAILVQSPLPEHINEQHLQEAITPEKDVDGFHPENVGKLFANRHEYFPIANTPRGVMTMLQHEQVDLYGKTAVVIGRSILVGKPMFSLLEAADASVSLLHRHTPDDVRHTMLQQADVIVVAAGVPKLITANDVKPGAVVIDVGINRMEDGHLEGDVDFEAVEPIASKITPVPGGVGPMTIATLLETTVELAARHHDVELEAGWQNI</sequence>
<dbReference type="GO" id="GO:0006164">
    <property type="term" value="P:purine nucleotide biosynthetic process"/>
    <property type="evidence" value="ECO:0007669"/>
    <property type="project" value="UniProtKB-KW"/>
</dbReference>
<dbReference type="GO" id="GO:0004488">
    <property type="term" value="F:methylenetetrahydrofolate dehydrogenase (NADP+) activity"/>
    <property type="evidence" value="ECO:0007669"/>
    <property type="project" value="UniProtKB-UniRule"/>
</dbReference>
<comment type="caution">
    <text evidence="15">The sequence shown here is derived from an EMBL/GenBank/DDBJ whole genome shotgun (WGS) entry which is preliminary data.</text>
</comment>
<dbReference type="CDD" id="cd01080">
    <property type="entry name" value="NAD_bind_m-THF_DH_Cyclohyd"/>
    <property type="match status" value="1"/>
</dbReference>
<comment type="similarity">
    <text evidence="12">Belongs to the tetrahydrofolate dehydrogenase/cyclohydrolase family.</text>
</comment>
<keyword evidence="4 12" id="KW-0028">Amino-acid biosynthesis</keyword>
<evidence type="ECO:0000256" key="2">
    <source>
        <dbReference type="ARBA" id="ARBA00011738"/>
    </source>
</evidence>
<evidence type="ECO:0000256" key="1">
    <source>
        <dbReference type="ARBA" id="ARBA00004777"/>
    </source>
</evidence>
<evidence type="ECO:0000256" key="9">
    <source>
        <dbReference type="ARBA" id="ARBA00023102"/>
    </source>
</evidence>
<gene>
    <name evidence="12" type="primary">folD</name>
    <name evidence="15" type="ORF">IV67_GL001621</name>
</gene>
<feature type="domain" description="Tetrahydrofolate dehydrogenase/cyclohydrolase catalytic" evidence="13">
    <location>
        <begin position="8"/>
        <end position="122"/>
    </location>
</feature>
<feature type="binding site" evidence="12">
    <location>
        <begin position="169"/>
        <end position="171"/>
    </location>
    <ligand>
        <name>NADP(+)</name>
        <dbReference type="ChEBI" id="CHEBI:58349"/>
    </ligand>
</feature>
<evidence type="ECO:0000256" key="10">
    <source>
        <dbReference type="ARBA" id="ARBA00023167"/>
    </source>
</evidence>
<organism evidence="15 16">
    <name type="scientific">Weissella minor</name>
    <dbReference type="NCBI Taxonomy" id="1620"/>
    <lineage>
        <taxon>Bacteria</taxon>
        <taxon>Bacillati</taxon>
        <taxon>Bacillota</taxon>
        <taxon>Bacilli</taxon>
        <taxon>Lactobacillales</taxon>
        <taxon>Lactobacillaceae</taxon>
        <taxon>Weissella</taxon>
    </lineage>
</organism>
<feature type="binding site" evidence="12">
    <location>
        <position position="237"/>
    </location>
    <ligand>
        <name>NADP(+)</name>
        <dbReference type="ChEBI" id="CHEBI:58349"/>
    </ligand>
</feature>
<evidence type="ECO:0000259" key="13">
    <source>
        <dbReference type="Pfam" id="PF00763"/>
    </source>
</evidence>
<dbReference type="InterPro" id="IPR046346">
    <property type="entry name" value="Aminoacid_DH-like_N_sf"/>
</dbReference>
<dbReference type="InterPro" id="IPR036291">
    <property type="entry name" value="NAD(P)-bd_dom_sf"/>
</dbReference>
<dbReference type="GO" id="GO:0009086">
    <property type="term" value="P:methionine biosynthetic process"/>
    <property type="evidence" value="ECO:0007669"/>
    <property type="project" value="UniProtKB-KW"/>
</dbReference>
<comment type="catalytic activity">
    <reaction evidence="12">
        <text>(6R)-5,10-methenyltetrahydrofolate + H2O = (6R)-10-formyltetrahydrofolate + H(+)</text>
        <dbReference type="Rhea" id="RHEA:23700"/>
        <dbReference type="ChEBI" id="CHEBI:15377"/>
        <dbReference type="ChEBI" id="CHEBI:15378"/>
        <dbReference type="ChEBI" id="CHEBI:57455"/>
        <dbReference type="ChEBI" id="CHEBI:195366"/>
        <dbReference type="EC" id="3.5.4.9"/>
    </reaction>
</comment>
<dbReference type="GO" id="GO:0005829">
    <property type="term" value="C:cytosol"/>
    <property type="evidence" value="ECO:0007669"/>
    <property type="project" value="TreeGrafter"/>
</dbReference>
<dbReference type="GO" id="GO:0000105">
    <property type="term" value="P:L-histidine biosynthetic process"/>
    <property type="evidence" value="ECO:0007669"/>
    <property type="project" value="UniProtKB-KW"/>
</dbReference>
<evidence type="ECO:0000256" key="6">
    <source>
        <dbReference type="ARBA" id="ARBA00022801"/>
    </source>
</evidence>